<reference evidence="1 2" key="1">
    <citation type="submission" date="2021-06" db="EMBL/GenBank/DDBJ databases">
        <title>Caerostris darwini draft genome.</title>
        <authorList>
            <person name="Kono N."/>
            <person name="Arakawa K."/>
        </authorList>
    </citation>
    <scope>NUCLEOTIDE SEQUENCE [LARGE SCALE GENOMIC DNA]</scope>
</reference>
<name>A0AAV4WGV1_9ARAC</name>
<organism evidence="1 2">
    <name type="scientific">Caerostris darwini</name>
    <dbReference type="NCBI Taxonomy" id="1538125"/>
    <lineage>
        <taxon>Eukaryota</taxon>
        <taxon>Metazoa</taxon>
        <taxon>Ecdysozoa</taxon>
        <taxon>Arthropoda</taxon>
        <taxon>Chelicerata</taxon>
        <taxon>Arachnida</taxon>
        <taxon>Araneae</taxon>
        <taxon>Araneomorphae</taxon>
        <taxon>Entelegynae</taxon>
        <taxon>Araneoidea</taxon>
        <taxon>Araneidae</taxon>
        <taxon>Caerostris</taxon>
    </lineage>
</organism>
<protein>
    <submittedName>
        <fullName evidence="1">Uncharacterized protein</fullName>
    </submittedName>
</protein>
<keyword evidence="2" id="KW-1185">Reference proteome</keyword>
<evidence type="ECO:0000313" key="1">
    <source>
        <dbReference type="EMBL" id="GIY81493.1"/>
    </source>
</evidence>
<gene>
    <name evidence="1" type="ORF">CDAR_614521</name>
</gene>
<proteinExistence type="predicted"/>
<sequence length="86" mass="10249">MDRDYHKHQEFRDYHILQWIQEDSGVATTFYTSDMERQQANGCRLGQEQDWQDIGCSQLRAGREFCREIFGKCPSSKEVNDQTREN</sequence>
<evidence type="ECO:0000313" key="2">
    <source>
        <dbReference type="Proteomes" id="UP001054837"/>
    </source>
</evidence>
<accession>A0AAV4WGV1</accession>
<dbReference type="AlphaFoldDB" id="A0AAV4WGV1"/>
<dbReference type="Proteomes" id="UP001054837">
    <property type="component" value="Unassembled WGS sequence"/>
</dbReference>
<comment type="caution">
    <text evidence="1">The sequence shown here is derived from an EMBL/GenBank/DDBJ whole genome shotgun (WGS) entry which is preliminary data.</text>
</comment>
<dbReference type="EMBL" id="BPLQ01014633">
    <property type="protein sequence ID" value="GIY81493.1"/>
    <property type="molecule type" value="Genomic_DNA"/>
</dbReference>